<reference evidence="1" key="1">
    <citation type="journal article" date="2023" name="IMA Fungus">
        <title>Comparative genomic study of the Penicillium genus elucidates a diverse pangenome and 15 lateral gene transfer events.</title>
        <authorList>
            <person name="Petersen C."/>
            <person name="Sorensen T."/>
            <person name="Nielsen M.R."/>
            <person name="Sondergaard T.E."/>
            <person name="Sorensen J.L."/>
            <person name="Fitzpatrick D.A."/>
            <person name="Frisvad J.C."/>
            <person name="Nielsen K.L."/>
        </authorList>
    </citation>
    <scope>NUCLEOTIDE SEQUENCE</scope>
    <source>
        <strain evidence="1">IBT 12815</strain>
    </source>
</reference>
<proteinExistence type="predicted"/>
<dbReference type="Proteomes" id="UP001213799">
    <property type="component" value="Unassembled WGS sequence"/>
</dbReference>
<dbReference type="RefSeq" id="XP_056751981.1">
    <property type="nucleotide sequence ID" value="XM_056899905.1"/>
</dbReference>
<comment type="caution">
    <text evidence="1">The sequence shown here is derived from an EMBL/GenBank/DDBJ whole genome shotgun (WGS) entry which is preliminary data.</text>
</comment>
<evidence type="ECO:0000313" key="1">
    <source>
        <dbReference type="EMBL" id="KAJ5598767.1"/>
    </source>
</evidence>
<dbReference type="GeneID" id="81590147"/>
<reference evidence="1" key="2">
    <citation type="submission" date="2023-01" db="EMBL/GenBank/DDBJ databases">
        <authorList>
            <person name="Petersen C."/>
        </authorList>
    </citation>
    <scope>NUCLEOTIDE SEQUENCE</scope>
    <source>
        <strain evidence="1">IBT 12815</strain>
    </source>
</reference>
<evidence type="ECO:0000313" key="2">
    <source>
        <dbReference type="Proteomes" id="UP001213799"/>
    </source>
</evidence>
<gene>
    <name evidence="1" type="ORF">N7537_008851</name>
</gene>
<sequence length="69" mass="7406">MGAIWTRLEGKAILPDGLLERAEEHAGVDGFINACGANANLHELVLDTFTGATGARRGRRNGETIESER</sequence>
<name>A0AAD6E1G2_9EURO</name>
<dbReference type="AlphaFoldDB" id="A0AAD6E1G2"/>
<dbReference type="EMBL" id="JAQJAE010000004">
    <property type="protein sequence ID" value="KAJ5598767.1"/>
    <property type="molecule type" value="Genomic_DNA"/>
</dbReference>
<organism evidence="1 2">
    <name type="scientific">Penicillium hordei</name>
    <dbReference type="NCBI Taxonomy" id="40994"/>
    <lineage>
        <taxon>Eukaryota</taxon>
        <taxon>Fungi</taxon>
        <taxon>Dikarya</taxon>
        <taxon>Ascomycota</taxon>
        <taxon>Pezizomycotina</taxon>
        <taxon>Eurotiomycetes</taxon>
        <taxon>Eurotiomycetidae</taxon>
        <taxon>Eurotiales</taxon>
        <taxon>Aspergillaceae</taxon>
        <taxon>Penicillium</taxon>
    </lineage>
</organism>
<protein>
    <submittedName>
        <fullName evidence="1">Uncharacterized protein</fullName>
    </submittedName>
</protein>
<keyword evidence="2" id="KW-1185">Reference proteome</keyword>
<accession>A0AAD6E1G2</accession>